<feature type="domain" description="Solute-binding protein family 5" evidence="3">
    <location>
        <begin position="97"/>
        <end position="485"/>
    </location>
</feature>
<accession>A0A0J1GIA7</accession>
<evidence type="ECO:0000313" key="4">
    <source>
        <dbReference type="EMBL" id="KLU99300.1"/>
    </source>
</evidence>
<dbReference type="OrthoDB" id="9801912at2"/>
<keyword evidence="1 2" id="KW-0732">Signal</keyword>
<evidence type="ECO:0000259" key="3">
    <source>
        <dbReference type="Pfam" id="PF00496"/>
    </source>
</evidence>
<dbReference type="SUPFAM" id="SSF53850">
    <property type="entry name" value="Periplasmic binding protein-like II"/>
    <property type="match status" value="1"/>
</dbReference>
<dbReference type="GO" id="GO:0042884">
    <property type="term" value="P:microcin transport"/>
    <property type="evidence" value="ECO:0007669"/>
    <property type="project" value="TreeGrafter"/>
</dbReference>
<proteinExistence type="predicted"/>
<organism evidence="4 5">
    <name type="scientific">Photobacterium aphoticum</name>
    <dbReference type="NCBI Taxonomy" id="754436"/>
    <lineage>
        <taxon>Bacteria</taxon>
        <taxon>Pseudomonadati</taxon>
        <taxon>Pseudomonadota</taxon>
        <taxon>Gammaproteobacteria</taxon>
        <taxon>Vibrionales</taxon>
        <taxon>Vibrionaceae</taxon>
        <taxon>Photobacterium</taxon>
    </lineage>
</organism>
<gene>
    <name evidence="4" type="ORF">ABT58_17880</name>
</gene>
<dbReference type="RefSeq" id="WP_047875812.1">
    <property type="nucleotide sequence ID" value="NZ_BMYC01000019.1"/>
</dbReference>
<dbReference type="Gene3D" id="3.10.105.10">
    <property type="entry name" value="Dipeptide-binding Protein, Domain 3"/>
    <property type="match status" value="1"/>
</dbReference>
<dbReference type="PANTHER" id="PTHR30290:SF64">
    <property type="entry name" value="ABC TRANSPORTER PERIPLASMIC BINDING PROTEIN"/>
    <property type="match status" value="1"/>
</dbReference>
<sequence length="617" mass="70895">MKNNNKYALSVVAMAMAAVTLPAWATQLPADLAWESNWDEPLFASKEAKRGGTYRSYMRSFPQTLRSVGPDANSGLRQYFMDEAPKLVQRHPTTGKWIPQLATAWAFGDDHKTVYFQLDPKARWSDGEKVTADDYLFMLKYYRSKDIIDPWYNDFFNNHIDDVKKIDDYTIVITAKVAKSDDELLYMMSLPSNGLQPRPAHFFAKVKDENNDGMDDNFVRKFNFKAEPTTGPYYLDKVKKGKSVTFKHVGEDWWGYSNKYYQHRYNVDKIRLRVIRDEDIAKKHFEKGDLDAFRLIQPELWHEKSNTAPYQQGYIHKLWGYNAVVQGAGGLWMNTAKPMLDDINVRKGITYATDYDGLIKNVLRGDYLRKPHGLGTGHGDYDRPDSVPPTFLPEKAVTYFEKAGYTTIGADGIRLNKDGQRLSFAVTYSRPARTPRVAYLKEQAKQAGLELTLNLVDGSSAFKYILEKKHELAYLTMGGGKIPAYWEYLHSVNAKPQTNNHTNFRSPAMDEKIAAYLAEFDTTKKQAISHDIQQMVSDAYVIVPGYMAPFTREAYWRWMKFPTPAMTKDTHYLFSNEGYLTLGTYWIDSDVKKQTKSAMKKKQTFDPVVVVDDTYKP</sequence>
<dbReference type="GO" id="GO:0043190">
    <property type="term" value="C:ATP-binding cassette (ABC) transporter complex"/>
    <property type="evidence" value="ECO:0007669"/>
    <property type="project" value="InterPro"/>
</dbReference>
<keyword evidence="5" id="KW-1185">Reference proteome</keyword>
<dbReference type="GO" id="GO:1904680">
    <property type="term" value="F:peptide transmembrane transporter activity"/>
    <property type="evidence" value="ECO:0007669"/>
    <property type="project" value="TreeGrafter"/>
</dbReference>
<reference evidence="4 5" key="1">
    <citation type="submission" date="2015-05" db="EMBL/GenBank/DDBJ databases">
        <title>Photobacterium galathea sp. nov.</title>
        <authorList>
            <person name="Machado H."/>
            <person name="Gram L."/>
        </authorList>
    </citation>
    <scope>NUCLEOTIDE SEQUENCE [LARGE SCALE GENOMIC DNA]</scope>
    <source>
        <strain evidence="4 5">DSM 25995</strain>
    </source>
</reference>
<comment type="caution">
    <text evidence="4">The sequence shown here is derived from an EMBL/GenBank/DDBJ whole genome shotgun (WGS) entry which is preliminary data.</text>
</comment>
<dbReference type="CDD" id="cd08497">
    <property type="entry name" value="MbnE-like"/>
    <property type="match status" value="1"/>
</dbReference>
<dbReference type="Proteomes" id="UP000036426">
    <property type="component" value="Unassembled WGS sequence"/>
</dbReference>
<dbReference type="PIRSF" id="PIRSF002741">
    <property type="entry name" value="MppA"/>
    <property type="match status" value="1"/>
</dbReference>
<dbReference type="AlphaFoldDB" id="A0A0J1GIA7"/>
<dbReference type="PATRIC" id="fig|754436.4.peg.3787"/>
<protein>
    <submittedName>
        <fullName evidence="4">Diguanylate cyclase</fullName>
    </submittedName>
</protein>
<name>A0A0J1GIA7_9GAMM</name>
<dbReference type="Gene3D" id="3.40.190.10">
    <property type="entry name" value="Periplasmic binding protein-like II"/>
    <property type="match status" value="1"/>
</dbReference>
<dbReference type="GO" id="GO:0030288">
    <property type="term" value="C:outer membrane-bounded periplasmic space"/>
    <property type="evidence" value="ECO:0007669"/>
    <property type="project" value="TreeGrafter"/>
</dbReference>
<feature type="signal peptide" evidence="2">
    <location>
        <begin position="1"/>
        <end position="25"/>
    </location>
</feature>
<dbReference type="InterPro" id="IPR039424">
    <property type="entry name" value="SBP_5"/>
</dbReference>
<dbReference type="EMBL" id="LDOV01000033">
    <property type="protein sequence ID" value="KLU99300.1"/>
    <property type="molecule type" value="Genomic_DNA"/>
</dbReference>
<evidence type="ECO:0000256" key="1">
    <source>
        <dbReference type="ARBA" id="ARBA00022729"/>
    </source>
</evidence>
<dbReference type="InterPro" id="IPR000914">
    <property type="entry name" value="SBP_5_dom"/>
</dbReference>
<dbReference type="InterPro" id="IPR030678">
    <property type="entry name" value="Peptide/Ni-bd"/>
</dbReference>
<feature type="chain" id="PRO_5005251815" evidence="2">
    <location>
        <begin position="26"/>
        <end position="617"/>
    </location>
</feature>
<evidence type="ECO:0000256" key="2">
    <source>
        <dbReference type="SAM" id="SignalP"/>
    </source>
</evidence>
<dbReference type="PANTHER" id="PTHR30290">
    <property type="entry name" value="PERIPLASMIC BINDING COMPONENT OF ABC TRANSPORTER"/>
    <property type="match status" value="1"/>
</dbReference>
<dbReference type="Pfam" id="PF00496">
    <property type="entry name" value="SBP_bac_5"/>
    <property type="match status" value="1"/>
</dbReference>
<evidence type="ECO:0000313" key="5">
    <source>
        <dbReference type="Proteomes" id="UP000036426"/>
    </source>
</evidence>
<dbReference type="GO" id="GO:0015833">
    <property type="term" value="P:peptide transport"/>
    <property type="evidence" value="ECO:0007669"/>
    <property type="project" value="TreeGrafter"/>
</dbReference>